<gene>
    <name evidence="2" type="ORF">FVR03_17420</name>
</gene>
<sequence>MKYILFAAIYLLGETIGYFMFKFIRRRFEKKEPEQNNREKRRNKYNTIAKGLLERFFIYISLANGLPHVLTLLGALKIGTRLNTEKQHAISNDYFLIGNLVSILLALLYFFVYDKLIPYLYLIQEAYN</sequence>
<proteinExistence type="predicted"/>
<keyword evidence="1" id="KW-1133">Transmembrane helix</keyword>
<feature type="transmembrane region" description="Helical" evidence="1">
    <location>
        <begin position="94"/>
        <end position="112"/>
    </location>
</feature>
<keyword evidence="1" id="KW-0812">Transmembrane</keyword>
<dbReference type="OrthoDB" id="1524790at2"/>
<protein>
    <submittedName>
        <fullName evidence="2">Uncharacterized protein</fullName>
    </submittedName>
</protein>
<feature type="transmembrane region" description="Helical" evidence="1">
    <location>
        <begin position="56"/>
        <end position="74"/>
    </location>
</feature>
<comment type="caution">
    <text evidence="2">The sequence shown here is derived from an EMBL/GenBank/DDBJ whole genome shotgun (WGS) entry which is preliminary data.</text>
</comment>
<evidence type="ECO:0000313" key="2">
    <source>
        <dbReference type="EMBL" id="TXK36587.1"/>
    </source>
</evidence>
<name>A0A5C8JJ28_9BACT</name>
<feature type="transmembrane region" description="Helical" evidence="1">
    <location>
        <begin position="6"/>
        <end position="24"/>
    </location>
</feature>
<dbReference type="Proteomes" id="UP000321926">
    <property type="component" value="Unassembled WGS sequence"/>
</dbReference>
<keyword evidence="3" id="KW-1185">Reference proteome</keyword>
<dbReference type="EMBL" id="VRTY01000076">
    <property type="protein sequence ID" value="TXK36587.1"/>
    <property type="molecule type" value="Genomic_DNA"/>
</dbReference>
<reference evidence="2 3" key="1">
    <citation type="submission" date="2019-08" db="EMBL/GenBank/DDBJ databases">
        <authorList>
            <person name="Shi S."/>
        </authorList>
    </citation>
    <scope>NUCLEOTIDE SEQUENCE [LARGE SCALE GENOMIC DNA]</scope>
    <source>
        <strain evidence="2 3">GY10130</strain>
    </source>
</reference>
<dbReference type="AlphaFoldDB" id="A0A5C8JJ28"/>
<evidence type="ECO:0000256" key="1">
    <source>
        <dbReference type="SAM" id="Phobius"/>
    </source>
</evidence>
<evidence type="ECO:0000313" key="3">
    <source>
        <dbReference type="Proteomes" id="UP000321926"/>
    </source>
</evidence>
<accession>A0A5C8JJ28</accession>
<dbReference type="RefSeq" id="WP_147923046.1">
    <property type="nucleotide sequence ID" value="NZ_VRTY01000076.1"/>
</dbReference>
<organism evidence="2 3">
    <name type="scientific">Pontibacter qinzhouensis</name>
    <dbReference type="NCBI Taxonomy" id="2603253"/>
    <lineage>
        <taxon>Bacteria</taxon>
        <taxon>Pseudomonadati</taxon>
        <taxon>Bacteroidota</taxon>
        <taxon>Cytophagia</taxon>
        <taxon>Cytophagales</taxon>
        <taxon>Hymenobacteraceae</taxon>
        <taxon>Pontibacter</taxon>
    </lineage>
</organism>
<keyword evidence="1" id="KW-0472">Membrane</keyword>